<dbReference type="EMBL" id="NRRY01000011">
    <property type="protein sequence ID" value="MBK1618526.1"/>
    <property type="molecule type" value="Genomic_DNA"/>
</dbReference>
<evidence type="ECO:0000313" key="3">
    <source>
        <dbReference type="EMBL" id="MBK1618526.1"/>
    </source>
</evidence>
<comment type="caution">
    <text evidence="3">The sequence shown here is derived from an EMBL/GenBank/DDBJ whole genome shotgun (WGS) entry which is preliminary data.</text>
</comment>
<dbReference type="PROSITE" id="PS51707">
    <property type="entry name" value="CYTH"/>
    <property type="match status" value="1"/>
</dbReference>
<gene>
    <name evidence="3" type="ORF">CKO42_08755</name>
</gene>
<dbReference type="Gene3D" id="2.40.320.10">
    <property type="entry name" value="Hypothetical Protein Pfu-838710-001"/>
    <property type="match status" value="1"/>
</dbReference>
<dbReference type="SUPFAM" id="SSF55154">
    <property type="entry name" value="CYTH-like phosphatases"/>
    <property type="match status" value="1"/>
</dbReference>
<dbReference type="Proteomes" id="UP001138768">
    <property type="component" value="Unassembled WGS sequence"/>
</dbReference>
<keyword evidence="4" id="KW-1185">Reference proteome</keyword>
<dbReference type="RefSeq" id="WP_200242256.1">
    <property type="nucleotide sequence ID" value="NZ_NRRY01000011.1"/>
</dbReference>
<reference evidence="3 4" key="1">
    <citation type="journal article" date="2020" name="Microorganisms">
        <title>Osmotic Adaptation and Compatible Solute Biosynthesis of Phototrophic Bacteria as Revealed from Genome Analyses.</title>
        <authorList>
            <person name="Imhoff J.F."/>
            <person name="Rahn T."/>
            <person name="Kunzel S."/>
            <person name="Keller A."/>
            <person name="Neulinger S.C."/>
        </authorList>
    </citation>
    <scope>NUCLEOTIDE SEQUENCE [LARGE SCALE GENOMIC DNA]</scope>
    <source>
        <strain evidence="3 4">DSM 25653</strain>
    </source>
</reference>
<dbReference type="AlphaFoldDB" id="A0A9X1B495"/>
<evidence type="ECO:0000259" key="2">
    <source>
        <dbReference type="PROSITE" id="PS51707"/>
    </source>
</evidence>
<dbReference type="Pfam" id="PF01928">
    <property type="entry name" value="CYTH"/>
    <property type="match status" value="1"/>
</dbReference>
<name>A0A9X1B495_9GAMM</name>
<dbReference type="SMART" id="SM01118">
    <property type="entry name" value="CYTH"/>
    <property type="match status" value="1"/>
</dbReference>
<dbReference type="PANTHER" id="PTHR40114">
    <property type="entry name" value="SLR0698 PROTEIN"/>
    <property type="match status" value="1"/>
</dbReference>
<dbReference type="InterPro" id="IPR012042">
    <property type="entry name" value="NeuTTM/CthTTM-like"/>
</dbReference>
<dbReference type="CDD" id="cd07891">
    <property type="entry name" value="CYTH-like_CthTTM-like_1"/>
    <property type="match status" value="1"/>
</dbReference>
<protein>
    <submittedName>
        <fullName evidence="3">Adenylate cyclase</fullName>
    </submittedName>
</protein>
<dbReference type="PIRSF" id="PIRSF016487">
    <property type="entry name" value="CYTH_UCP016487"/>
    <property type="match status" value="1"/>
</dbReference>
<accession>A0A9X1B495</accession>
<proteinExistence type="predicted"/>
<organism evidence="3 4">
    <name type="scientific">Lamprobacter modestohalophilus</name>
    <dbReference type="NCBI Taxonomy" id="1064514"/>
    <lineage>
        <taxon>Bacteria</taxon>
        <taxon>Pseudomonadati</taxon>
        <taxon>Pseudomonadota</taxon>
        <taxon>Gammaproteobacteria</taxon>
        <taxon>Chromatiales</taxon>
        <taxon>Chromatiaceae</taxon>
        <taxon>Lamprobacter</taxon>
    </lineage>
</organism>
<sequence length="155" mass="17536">MAMEIERKFLVCNDDWREQVLSETHLMQGYLASTAALTVRVRLDGGQGRLTIKGATRGISRSEYEYPIPAEDAQAMLGELAETAIIDKIRHRVRCGEHVWEVDRFAGDNAGLVLAEIELGAENESFERPAWLGAEVSDDPRYYNANLARHPFKDW</sequence>
<dbReference type="PANTHER" id="PTHR40114:SF1">
    <property type="entry name" value="SLR0698 PROTEIN"/>
    <property type="match status" value="1"/>
</dbReference>
<evidence type="ECO:0000256" key="1">
    <source>
        <dbReference type="PIRSR" id="PIRSR016487-1"/>
    </source>
</evidence>
<evidence type="ECO:0000313" key="4">
    <source>
        <dbReference type="Proteomes" id="UP001138768"/>
    </source>
</evidence>
<feature type="active site" description="Proton acceptor" evidence="1">
    <location>
        <position position="30"/>
    </location>
</feature>
<feature type="domain" description="CYTH" evidence="2">
    <location>
        <begin position="2"/>
        <end position="149"/>
    </location>
</feature>
<dbReference type="InterPro" id="IPR033469">
    <property type="entry name" value="CYTH-like_dom_sf"/>
</dbReference>
<dbReference type="InterPro" id="IPR023577">
    <property type="entry name" value="CYTH_domain"/>
</dbReference>